<dbReference type="Pfam" id="PF01799">
    <property type="entry name" value="Fer2_2"/>
    <property type="match status" value="1"/>
</dbReference>
<proteinExistence type="predicted"/>
<dbReference type="FunFam" id="3.30.465.10:FF:000004">
    <property type="entry name" value="Xanthine dehydrogenase/oxidase"/>
    <property type="match status" value="1"/>
</dbReference>
<keyword evidence="4" id="KW-0274">FAD</keyword>
<dbReference type="PROSITE" id="PS51387">
    <property type="entry name" value="FAD_PCMH"/>
    <property type="match status" value="1"/>
</dbReference>
<dbReference type="FunFam" id="3.30.43.10:FF:000001">
    <property type="entry name" value="Xanthine dehydrogenase/oxidase"/>
    <property type="match status" value="1"/>
</dbReference>
<dbReference type="FunFam" id="3.10.20.30:FF:000015">
    <property type="entry name" value="Aldehyde oxidase 1"/>
    <property type="match status" value="1"/>
</dbReference>
<evidence type="ECO:0000259" key="9">
    <source>
        <dbReference type="PROSITE" id="PS51387"/>
    </source>
</evidence>
<dbReference type="AlphaFoldDB" id="A0A818XYR8"/>
<dbReference type="InterPro" id="IPR001041">
    <property type="entry name" value="2Fe-2S_ferredoxin-type"/>
</dbReference>
<dbReference type="Proteomes" id="UP000663836">
    <property type="component" value="Unassembled WGS sequence"/>
</dbReference>
<organism evidence="10 11">
    <name type="scientific">Rotaria sordida</name>
    <dbReference type="NCBI Taxonomy" id="392033"/>
    <lineage>
        <taxon>Eukaryota</taxon>
        <taxon>Metazoa</taxon>
        <taxon>Spiralia</taxon>
        <taxon>Gnathifera</taxon>
        <taxon>Rotifera</taxon>
        <taxon>Eurotatoria</taxon>
        <taxon>Bdelloidea</taxon>
        <taxon>Philodinida</taxon>
        <taxon>Philodinidae</taxon>
        <taxon>Rotaria</taxon>
    </lineage>
</organism>
<dbReference type="Gene3D" id="3.30.465.10">
    <property type="match status" value="1"/>
</dbReference>
<accession>A0A818XYR8</accession>
<feature type="non-terminal residue" evidence="10">
    <location>
        <position position="1"/>
    </location>
</feature>
<evidence type="ECO:0000256" key="1">
    <source>
        <dbReference type="ARBA" id="ARBA00022630"/>
    </source>
</evidence>
<keyword evidence="1" id="KW-0285">Flavoprotein</keyword>
<dbReference type="InterPro" id="IPR006058">
    <property type="entry name" value="2Fe2S_fd_BS"/>
</dbReference>
<dbReference type="PANTHER" id="PTHR45444:SF3">
    <property type="entry name" value="XANTHINE DEHYDROGENASE"/>
    <property type="match status" value="1"/>
</dbReference>
<dbReference type="SUPFAM" id="SSF54292">
    <property type="entry name" value="2Fe-2S ferredoxin-like"/>
    <property type="match status" value="1"/>
</dbReference>
<evidence type="ECO:0008006" key="12">
    <source>
        <dbReference type="Google" id="ProtNLM"/>
    </source>
</evidence>
<protein>
    <recommendedName>
        <fullName evidence="12">Xanthine dehydrogenase</fullName>
    </recommendedName>
</protein>
<dbReference type="GO" id="GO:0071949">
    <property type="term" value="F:FAD binding"/>
    <property type="evidence" value="ECO:0007669"/>
    <property type="project" value="InterPro"/>
</dbReference>
<dbReference type="GO" id="GO:0016491">
    <property type="term" value="F:oxidoreductase activity"/>
    <property type="evidence" value="ECO:0007669"/>
    <property type="project" value="UniProtKB-KW"/>
</dbReference>
<evidence type="ECO:0000313" key="11">
    <source>
        <dbReference type="Proteomes" id="UP000663836"/>
    </source>
</evidence>
<evidence type="ECO:0000256" key="7">
    <source>
        <dbReference type="ARBA" id="ARBA00023014"/>
    </source>
</evidence>
<dbReference type="InterPro" id="IPR016169">
    <property type="entry name" value="FAD-bd_PCMH_sub2"/>
</dbReference>
<dbReference type="PROSITE" id="PS51085">
    <property type="entry name" value="2FE2S_FER_2"/>
    <property type="match status" value="1"/>
</dbReference>
<dbReference type="InterPro" id="IPR002888">
    <property type="entry name" value="2Fe-2S-bd"/>
</dbReference>
<dbReference type="Gene3D" id="3.30.390.50">
    <property type="entry name" value="CO dehydrogenase flavoprotein, C-terminal domain"/>
    <property type="match status" value="1"/>
</dbReference>
<dbReference type="Pfam" id="PF00941">
    <property type="entry name" value="FAD_binding_5"/>
    <property type="match status" value="1"/>
</dbReference>
<keyword evidence="2" id="KW-0001">2Fe-2S</keyword>
<dbReference type="PANTHER" id="PTHR45444">
    <property type="entry name" value="XANTHINE DEHYDROGENASE"/>
    <property type="match status" value="1"/>
</dbReference>
<dbReference type="InterPro" id="IPR036318">
    <property type="entry name" value="FAD-bd_PCMH-like_sf"/>
</dbReference>
<comment type="caution">
    <text evidence="10">The sequence shown here is derived from an EMBL/GenBank/DDBJ whole genome shotgun (WGS) entry which is preliminary data.</text>
</comment>
<dbReference type="InterPro" id="IPR002346">
    <property type="entry name" value="Mopterin_DH_FAD-bd"/>
</dbReference>
<evidence type="ECO:0000256" key="3">
    <source>
        <dbReference type="ARBA" id="ARBA00022723"/>
    </source>
</evidence>
<evidence type="ECO:0000256" key="2">
    <source>
        <dbReference type="ARBA" id="ARBA00022714"/>
    </source>
</evidence>
<keyword evidence="5" id="KW-0560">Oxidoreductase</keyword>
<feature type="domain" description="2Fe-2S ferredoxin-type" evidence="8">
    <location>
        <begin position="15"/>
        <end position="103"/>
    </location>
</feature>
<dbReference type="InterPro" id="IPR016166">
    <property type="entry name" value="FAD-bd_PCMH"/>
</dbReference>
<reference evidence="10" key="1">
    <citation type="submission" date="2021-02" db="EMBL/GenBank/DDBJ databases">
        <authorList>
            <person name="Nowell W R."/>
        </authorList>
    </citation>
    <scope>NUCLEOTIDE SEQUENCE</scope>
</reference>
<evidence type="ECO:0000259" key="8">
    <source>
        <dbReference type="PROSITE" id="PS51085"/>
    </source>
</evidence>
<dbReference type="GO" id="GO:0005506">
    <property type="term" value="F:iron ion binding"/>
    <property type="evidence" value="ECO:0007669"/>
    <property type="project" value="InterPro"/>
</dbReference>
<dbReference type="Gene3D" id="3.30.43.10">
    <property type="entry name" value="Uridine Diphospho-n-acetylenolpyruvylglucosamine Reductase, domain 2"/>
    <property type="match status" value="1"/>
</dbReference>
<sequence>MVKESTQQSTSPTIDYLLFYVNGKKIIEHHVEPDWTLLWYLKNKLNLTGSKLGCGEGGCGACTVLISQCLNRHSDELEHRTVNACLAPICSVDGCHIITIEGLGSVAKSNLHPAQSRLAEMFGSQCGFCTPGIVMSLYATVTSSNHSNPSSSSLTIQDIEEAFDGNLCRCTGYRPILDAAKTFAKDIHKLPSKDSSITKPVSTTLDKCLSFVKHTDKEIKKIEFPQELRHHIPQSIYIKGSFVEWYRPITLNELLHLRSTYPGSASKLVFGNTEVQIETKFKRLKYPRFISVTHIEELQQFTRTQTLLILGAGVTLTCLQGRLTEWNDKKLDGGICQALIDQLKYFASTQIRNVASLGGNIVNASPISDVNPVLQAADAVLELHRADTNSIRFVPLRDFFLAYRRVAMTDDEVLVSIHIPLPTSTTTNKTFIHSYKQARRRDDDIGIVSAGLCVQLESINTTTDKQQW</sequence>
<keyword evidence="3" id="KW-0479">Metal-binding</keyword>
<evidence type="ECO:0000256" key="5">
    <source>
        <dbReference type="ARBA" id="ARBA00023002"/>
    </source>
</evidence>
<dbReference type="EMBL" id="CAJOBD010000980">
    <property type="protein sequence ID" value="CAF3743977.1"/>
    <property type="molecule type" value="Genomic_DNA"/>
</dbReference>
<dbReference type="GO" id="GO:0051537">
    <property type="term" value="F:2 iron, 2 sulfur cluster binding"/>
    <property type="evidence" value="ECO:0007669"/>
    <property type="project" value="UniProtKB-KW"/>
</dbReference>
<dbReference type="SUPFAM" id="SSF56176">
    <property type="entry name" value="FAD-binding/transporter-associated domain-like"/>
    <property type="match status" value="1"/>
</dbReference>
<dbReference type="Gene3D" id="3.10.20.30">
    <property type="match status" value="1"/>
</dbReference>
<dbReference type="Pfam" id="PF00111">
    <property type="entry name" value="Fer2"/>
    <property type="match status" value="1"/>
</dbReference>
<feature type="domain" description="FAD-binding PCMH-type" evidence="9">
    <location>
        <begin position="238"/>
        <end position="424"/>
    </location>
</feature>
<keyword evidence="6" id="KW-0408">Iron</keyword>
<evidence type="ECO:0000256" key="6">
    <source>
        <dbReference type="ARBA" id="ARBA00023004"/>
    </source>
</evidence>
<name>A0A818XYR8_9BILA</name>
<evidence type="ECO:0000313" key="10">
    <source>
        <dbReference type="EMBL" id="CAF3743977.1"/>
    </source>
</evidence>
<dbReference type="InterPro" id="IPR036884">
    <property type="entry name" value="2Fe-2S-bd_dom_sf"/>
</dbReference>
<dbReference type="Gene3D" id="1.10.150.120">
    <property type="entry name" value="[2Fe-2S]-binding domain"/>
    <property type="match status" value="1"/>
</dbReference>
<keyword evidence="7" id="KW-0411">Iron-sulfur</keyword>
<dbReference type="InterPro" id="IPR036010">
    <property type="entry name" value="2Fe-2S_ferredoxin-like_sf"/>
</dbReference>
<evidence type="ECO:0000256" key="4">
    <source>
        <dbReference type="ARBA" id="ARBA00022827"/>
    </source>
</evidence>
<dbReference type="InterPro" id="IPR012675">
    <property type="entry name" value="Beta-grasp_dom_sf"/>
</dbReference>
<dbReference type="SUPFAM" id="SSF47741">
    <property type="entry name" value="CO dehydrogenase ISP C-domain like"/>
    <property type="match status" value="1"/>
</dbReference>
<dbReference type="InterPro" id="IPR016167">
    <property type="entry name" value="FAD-bd_PCMH_sub1"/>
</dbReference>
<gene>
    <name evidence="10" type="ORF">JBS370_LOCUS12173</name>
</gene>
<dbReference type="InterPro" id="IPR016208">
    <property type="entry name" value="Ald_Oxase/xanthine_DH-like"/>
</dbReference>
<dbReference type="PROSITE" id="PS00197">
    <property type="entry name" value="2FE2S_FER_1"/>
    <property type="match status" value="1"/>
</dbReference>